<dbReference type="SUPFAM" id="SSF53901">
    <property type="entry name" value="Thiolase-like"/>
    <property type="match status" value="2"/>
</dbReference>
<keyword evidence="3" id="KW-0012">Acyltransferase</keyword>
<keyword evidence="2" id="KW-0808">Transferase</keyword>
<dbReference type="Pfam" id="PF18313">
    <property type="entry name" value="TLP1_add_C"/>
    <property type="match status" value="1"/>
</dbReference>
<dbReference type="PANTHER" id="PTHR18919">
    <property type="entry name" value="ACETYL-COA C-ACYLTRANSFERASE"/>
    <property type="match status" value="1"/>
</dbReference>
<dbReference type="OrthoDB" id="435240at2759"/>
<dbReference type="HOGENOM" id="CLU_026848_0_0_1"/>
<dbReference type="Proteomes" id="UP000053259">
    <property type="component" value="Unassembled WGS sequence"/>
</dbReference>
<dbReference type="EMBL" id="KN847533">
    <property type="protein sequence ID" value="KIW07438.1"/>
    <property type="molecule type" value="Genomic_DNA"/>
</dbReference>
<gene>
    <name evidence="6" type="ORF">PV09_02278</name>
</gene>
<evidence type="ECO:0000313" key="6">
    <source>
        <dbReference type="EMBL" id="KIW07438.1"/>
    </source>
</evidence>
<evidence type="ECO:0000256" key="1">
    <source>
        <dbReference type="ARBA" id="ARBA00010982"/>
    </source>
</evidence>
<dbReference type="GeneID" id="27310251"/>
<comment type="similarity">
    <text evidence="1">Belongs to the thiolase-like superfamily. Thiolase family.</text>
</comment>
<proteinExistence type="inferred from homology"/>
<protein>
    <submittedName>
        <fullName evidence="6">Uncharacterized protein</fullName>
    </submittedName>
</protein>
<dbReference type="Gene3D" id="2.40.50.840">
    <property type="match status" value="1"/>
</dbReference>
<name>A0A0D2AKW7_9PEZI</name>
<dbReference type="STRING" id="253628.A0A0D2AKW7"/>
<evidence type="ECO:0000313" key="7">
    <source>
        <dbReference type="Proteomes" id="UP000053259"/>
    </source>
</evidence>
<evidence type="ECO:0000259" key="4">
    <source>
        <dbReference type="Pfam" id="PF18313"/>
    </source>
</evidence>
<dbReference type="InterPro" id="IPR055140">
    <property type="entry name" value="Thiolase_C_2"/>
</dbReference>
<keyword evidence="7" id="KW-1185">Reference proteome</keyword>
<dbReference type="VEuPathDB" id="FungiDB:PV09_02278"/>
<dbReference type="InterPro" id="IPR040771">
    <property type="entry name" value="TLP1_add_C"/>
</dbReference>
<dbReference type="InParanoid" id="A0A0D2AKW7"/>
<reference evidence="6 7" key="1">
    <citation type="submission" date="2015-01" db="EMBL/GenBank/DDBJ databases">
        <title>The Genome Sequence of Ochroconis gallopava CBS43764.</title>
        <authorList>
            <consortium name="The Broad Institute Genomics Platform"/>
            <person name="Cuomo C."/>
            <person name="de Hoog S."/>
            <person name="Gorbushina A."/>
            <person name="Stielow B."/>
            <person name="Teixiera M."/>
            <person name="Abouelleil A."/>
            <person name="Chapman S.B."/>
            <person name="Priest M."/>
            <person name="Young S.K."/>
            <person name="Wortman J."/>
            <person name="Nusbaum C."/>
            <person name="Birren B."/>
        </authorList>
    </citation>
    <scope>NUCLEOTIDE SEQUENCE [LARGE SCALE GENOMIC DNA]</scope>
    <source>
        <strain evidence="6 7">CBS 43764</strain>
    </source>
</reference>
<evidence type="ECO:0000259" key="5">
    <source>
        <dbReference type="Pfam" id="PF22691"/>
    </source>
</evidence>
<evidence type="ECO:0000256" key="3">
    <source>
        <dbReference type="ARBA" id="ARBA00023315"/>
    </source>
</evidence>
<sequence>MASNVPVIIGVGDFKNRSQKVEDAFEPAELMLRAIEIALKDSKASDLSRLQSQIDSIDVVLPWTWPYPDLAGLLAGRLGVQAQHKFVSPHGGNQPAKLLDEAARRVAKGHVKIAVITGGEALASLSACAAANKLPPPGWTKPSRNVDSVFSPTTRDLGTDLGARHGIGAPIQVYPLYENGFRAHRGQSLVENNKESAEMYAEWAKVAEKQPFAWNYGKPAATAEFIGTPSKKNRMICTPYTLLMNAFNTVNLAGAVVLTSTKHAKELGVPEDRWIYPLGGAGTSDADHFWERPNFYHAPAISRSIDAALQMSNLSKDDIDLYDFYSCFPIVPKLACEHLGLPIVGSKKPITLLGGLTSFGGAGNNYSMHAITEMTRQLRAGRGKNGLILANGGVLTYQYVVCLSSTPRATPYPDRNPLPDHLANVPAPKISESPKGEAVIETYTVDWDRDGKPGKAHIIGRMKFSGERFVANHADEATLMALATGKKEPIGLSGVVREDSRLKGHNLFSLTDSARL</sequence>
<feature type="domain" description="Thiolase C-terminal" evidence="5">
    <location>
        <begin position="284"/>
        <end position="404"/>
    </location>
</feature>
<dbReference type="Gene3D" id="3.40.47.10">
    <property type="match status" value="1"/>
</dbReference>
<dbReference type="GO" id="GO:0016746">
    <property type="term" value="F:acyltransferase activity"/>
    <property type="evidence" value="ECO:0007669"/>
    <property type="project" value="UniProtKB-KW"/>
</dbReference>
<organism evidence="6 7">
    <name type="scientific">Verruconis gallopava</name>
    <dbReference type="NCBI Taxonomy" id="253628"/>
    <lineage>
        <taxon>Eukaryota</taxon>
        <taxon>Fungi</taxon>
        <taxon>Dikarya</taxon>
        <taxon>Ascomycota</taxon>
        <taxon>Pezizomycotina</taxon>
        <taxon>Dothideomycetes</taxon>
        <taxon>Pleosporomycetidae</taxon>
        <taxon>Venturiales</taxon>
        <taxon>Sympoventuriaceae</taxon>
        <taxon>Verruconis</taxon>
    </lineage>
</organism>
<dbReference type="AlphaFoldDB" id="A0A0D2AKW7"/>
<accession>A0A0D2AKW7</accession>
<dbReference type="Pfam" id="PF22691">
    <property type="entry name" value="Thiolase_C_1"/>
    <property type="match status" value="1"/>
</dbReference>
<dbReference type="RefSeq" id="XP_016217307.1">
    <property type="nucleotide sequence ID" value="XM_016355291.1"/>
</dbReference>
<feature type="domain" description="Thiolase-like protein type 1 additional C-terminal" evidence="4">
    <location>
        <begin position="417"/>
        <end position="500"/>
    </location>
</feature>
<dbReference type="InterPro" id="IPR016039">
    <property type="entry name" value="Thiolase-like"/>
</dbReference>
<evidence type="ECO:0000256" key="2">
    <source>
        <dbReference type="ARBA" id="ARBA00022679"/>
    </source>
</evidence>
<dbReference type="PANTHER" id="PTHR18919:SF139">
    <property type="entry name" value="THIOLASE-LIKE PROTEIN TYPE 1 ADDITIONAL C-TERMINAL DOMAIN-CONTAINING PROTEIN"/>
    <property type="match status" value="1"/>
</dbReference>